<dbReference type="SUPFAM" id="SSF53448">
    <property type="entry name" value="Nucleotide-diphospho-sugar transferases"/>
    <property type="match status" value="1"/>
</dbReference>
<evidence type="ECO:0000256" key="3">
    <source>
        <dbReference type="ARBA" id="ARBA00022676"/>
    </source>
</evidence>
<dbReference type="InterPro" id="IPR001173">
    <property type="entry name" value="Glyco_trans_2-like"/>
</dbReference>
<dbReference type="InterPro" id="IPR029044">
    <property type="entry name" value="Nucleotide-diphossugar_trans"/>
</dbReference>
<evidence type="ECO:0000256" key="2">
    <source>
        <dbReference type="ARBA" id="ARBA00006739"/>
    </source>
</evidence>
<comment type="caution">
    <text evidence="6">The sequence shown here is derived from an EMBL/GenBank/DDBJ whole genome shotgun (WGS) entry which is preliminary data.</text>
</comment>
<dbReference type="Pfam" id="PF00535">
    <property type="entry name" value="Glycos_transf_2"/>
    <property type="match status" value="1"/>
</dbReference>
<keyword evidence="7" id="KW-1185">Reference proteome</keyword>
<feature type="domain" description="Glycosyltransferase 2-like" evidence="5">
    <location>
        <begin position="8"/>
        <end position="118"/>
    </location>
</feature>
<protein>
    <submittedName>
        <fullName evidence="6">GT2 family (WcaE)</fullName>
    </submittedName>
</protein>
<keyword evidence="3" id="KW-0328">Glycosyltransferase</keyword>
<keyword evidence="4" id="KW-0808">Transferase</keyword>
<organism evidence="6 7">
    <name type="scientific">Fructobacillus tropaeoli</name>
    <dbReference type="NCBI Taxonomy" id="709323"/>
    <lineage>
        <taxon>Bacteria</taxon>
        <taxon>Bacillati</taxon>
        <taxon>Bacillota</taxon>
        <taxon>Bacilli</taxon>
        <taxon>Lactobacillales</taxon>
        <taxon>Lactobacillaceae</taxon>
        <taxon>Fructobacillus</taxon>
    </lineage>
</organism>
<comment type="pathway">
    <text evidence="1">Cell wall biogenesis; cell wall polysaccharide biosynthesis.</text>
</comment>
<evidence type="ECO:0000256" key="4">
    <source>
        <dbReference type="ARBA" id="ARBA00022679"/>
    </source>
</evidence>
<gene>
    <name evidence="6" type="ORF">R53137_KAKDMLNK_00479</name>
</gene>
<dbReference type="PANTHER" id="PTHR43179:SF12">
    <property type="entry name" value="GALACTOFURANOSYLTRANSFERASE GLFT2"/>
    <property type="match status" value="1"/>
</dbReference>
<dbReference type="RefSeq" id="WP_338347936.1">
    <property type="nucleotide sequence ID" value="NZ_CAUZLT010000002.1"/>
</dbReference>
<evidence type="ECO:0000313" key="7">
    <source>
        <dbReference type="Proteomes" id="UP001314262"/>
    </source>
</evidence>
<dbReference type="CDD" id="cd04185">
    <property type="entry name" value="GT_2_like_b"/>
    <property type="match status" value="1"/>
</dbReference>
<evidence type="ECO:0000259" key="5">
    <source>
        <dbReference type="Pfam" id="PF00535"/>
    </source>
</evidence>
<dbReference type="EMBL" id="CAUZLT010000002">
    <property type="protein sequence ID" value="CAK1233831.1"/>
    <property type="molecule type" value="Genomic_DNA"/>
</dbReference>
<reference evidence="6 7" key="1">
    <citation type="submission" date="2023-10" db="EMBL/GenBank/DDBJ databases">
        <authorList>
            <person name="Botero Cardona J."/>
        </authorList>
    </citation>
    <scope>NUCLEOTIDE SEQUENCE [LARGE SCALE GENOMIC DNA]</scope>
    <source>
        <strain evidence="6 7">R-53137</strain>
    </source>
</reference>
<comment type="similarity">
    <text evidence="2">Belongs to the glycosyltransferase 2 family.</text>
</comment>
<dbReference type="Proteomes" id="UP001314262">
    <property type="component" value="Unassembled WGS sequence"/>
</dbReference>
<dbReference type="PANTHER" id="PTHR43179">
    <property type="entry name" value="RHAMNOSYLTRANSFERASE WBBL"/>
    <property type="match status" value="1"/>
</dbReference>
<dbReference type="Gene3D" id="3.90.550.10">
    <property type="entry name" value="Spore Coat Polysaccharide Biosynthesis Protein SpsA, Chain A"/>
    <property type="match status" value="1"/>
</dbReference>
<accession>A0ABN9YQT5</accession>
<sequence length="301" mass="34984">MDNQKKVSAVIVTYNRLELLKKSIDALLNQEYKLSHIIIVDNNSEEDTKNYLESLGDQINYLRLPENIGGAGGFNRGIRYFVEETEDDFLWIMDDDTIAHPDSLQAFMEYQQQQPNFSFLASKVLWKDGSLAKMNLMGYMNGRRIPDSENRVVETRNATFVSLLLARDVVVKIGLPIVDFFIWGDDIEYTERAARIRPGYFVPTSQVTHATKANVGSSLLEDSSDRTPRYFYHYRNKMYYARQRKMYRKLRAEVRPWLDYIRILFSNTENKKGKLAIIRKGVKAGLKFNPSVEYAQDKKSK</sequence>
<evidence type="ECO:0000256" key="1">
    <source>
        <dbReference type="ARBA" id="ARBA00004776"/>
    </source>
</evidence>
<proteinExistence type="inferred from homology"/>
<evidence type="ECO:0000313" key="6">
    <source>
        <dbReference type="EMBL" id="CAK1233831.1"/>
    </source>
</evidence>
<name>A0ABN9YQT5_9LACO</name>